<evidence type="ECO:0000256" key="8">
    <source>
        <dbReference type="ARBA" id="ARBA00023242"/>
    </source>
</evidence>
<keyword evidence="7" id="KW-0234">DNA repair</keyword>
<evidence type="ECO:0000256" key="3">
    <source>
        <dbReference type="ARBA" id="ARBA00022722"/>
    </source>
</evidence>
<accession>A0AAW1RMB6</accession>
<proteinExistence type="inferred from homology"/>
<dbReference type="AlphaFoldDB" id="A0AAW1RMB6"/>
<dbReference type="GO" id="GO:0003690">
    <property type="term" value="F:double-stranded DNA binding"/>
    <property type="evidence" value="ECO:0007669"/>
    <property type="project" value="TreeGrafter"/>
</dbReference>
<keyword evidence="6" id="KW-0269">Exonuclease</keyword>
<feature type="active site" description="Nucleophile" evidence="9">
    <location>
        <position position="188"/>
    </location>
</feature>
<dbReference type="CDD" id="cd09122">
    <property type="entry name" value="PLDc_Tdp1_1"/>
    <property type="match status" value="1"/>
</dbReference>
<evidence type="ECO:0000313" key="13">
    <source>
        <dbReference type="Proteomes" id="UP001445335"/>
    </source>
</evidence>
<sequence>MLALHFPDGSQLGVQGGDVHVVGRGKHGLDDPCVSQTQFAVSCVSQDSAEGLRVSALGTNPLVVEASTSQEGTWTAVHLLDEGHPAAPHAPFGLLRVHGLEPGDNAGALGLRMRDLLRPGMRWCLISNYMIDIEYQLVEAPALLDDGLRVVIVHGDRHPESVKAMREVAATRNWLVHAPELPPYGTHHTKAFIVEYAGGLRVVIYTANLLYGDCTHKTQGAWVQDFPSKDAESPPRSAFGNALRDYLAALKLPPADAAYAIALVDRHDLSSARAALLPSVPGSHRGEAMKRYGHMRARVLLSREVFPAKMRRAPLAWQFSSLGKVSEAWVAQMCDSLSAGSCRTADGQTVPLGPPGGAGVRLVWPTTEQVRQSNQGWAAGGSIPGRQACVHHSALMPLWARWGGEASGRARAMPHIKTYCRFTPDQQLAWFILASHNLSKAAWGELDKRGQQLFIRSYELGVVLLPSLEQKYRAHRHCGYACMGPPSAALLALGIGRGPALAAPATPAVGLQITAADGGHEGSGEEVTAEGVLRVHLPVPYSLPPARYGPGDVPWTVDGRHEGVDALGVEIDGDDND</sequence>
<feature type="binding site" evidence="10">
    <location>
        <position position="190"/>
    </location>
    <ligand>
        <name>substrate</name>
    </ligand>
</feature>
<feature type="binding site" evidence="10">
    <location>
        <position position="417"/>
    </location>
    <ligand>
        <name>substrate</name>
    </ligand>
</feature>
<evidence type="ECO:0000256" key="9">
    <source>
        <dbReference type="PIRSR" id="PIRSR610347-1"/>
    </source>
</evidence>
<dbReference type="PANTHER" id="PTHR12415">
    <property type="entry name" value="TYROSYL-DNA PHOSPHODIESTERASE 1"/>
    <property type="match status" value="1"/>
</dbReference>
<dbReference type="Gene3D" id="3.30.870.10">
    <property type="entry name" value="Endonuclease Chain A"/>
    <property type="match status" value="2"/>
</dbReference>
<comment type="caution">
    <text evidence="12">The sequence shown here is derived from an EMBL/GenBank/DDBJ whole genome shotgun (WGS) entry which is preliminary data.</text>
</comment>
<dbReference type="SUPFAM" id="SSF56024">
    <property type="entry name" value="Phospholipase D/nuclease"/>
    <property type="match status" value="2"/>
</dbReference>
<evidence type="ECO:0008006" key="14">
    <source>
        <dbReference type="Google" id="ProtNLM"/>
    </source>
</evidence>
<keyword evidence="3" id="KW-0540">Nuclease</keyword>
<keyword evidence="4" id="KW-0227">DNA damage</keyword>
<evidence type="ECO:0000256" key="1">
    <source>
        <dbReference type="ARBA" id="ARBA00004123"/>
    </source>
</evidence>
<dbReference type="GO" id="GO:0006281">
    <property type="term" value="P:DNA repair"/>
    <property type="evidence" value="ECO:0007669"/>
    <property type="project" value="UniProtKB-KW"/>
</dbReference>
<feature type="active site" description="Proton donor/acceptor" evidence="9">
    <location>
        <position position="415"/>
    </location>
</feature>
<dbReference type="GO" id="GO:0004527">
    <property type="term" value="F:exonuclease activity"/>
    <property type="evidence" value="ECO:0007669"/>
    <property type="project" value="UniProtKB-KW"/>
</dbReference>
<evidence type="ECO:0000256" key="2">
    <source>
        <dbReference type="ARBA" id="ARBA00010205"/>
    </source>
</evidence>
<dbReference type="InterPro" id="IPR010347">
    <property type="entry name" value="Tdp1"/>
</dbReference>
<evidence type="ECO:0000313" key="12">
    <source>
        <dbReference type="EMBL" id="KAK9834326.1"/>
    </source>
</evidence>
<dbReference type="EMBL" id="JALJOU010000032">
    <property type="protein sequence ID" value="KAK9834326.1"/>
    <property type="molecule type" value="Genomic_DNA"/>
</dbReference>
<keyword evidence="8" id="KW-0539">Nucleus</keyword>
<evidence type="ECO:0000256" key="4">
    <source>
        <dbReference type="ARBA" id="ARBA00022763"/>
    </source>
</evidence>
<dbReference type="Pfam" id="PF06087">
    <property type="entry name" value="Tyr-DNA_phospho"/>
    <property type="match status" value="1"/>
</dbReference>
<feature type="site" description="Interaction with DNA" evidence="11">
    <location>
        <position position="439"/>
    </location>
</feature>
<keyword evidence="5" id="KW-0378">Hydrolase</keyword>
<comment type="subcellular location">
    <subcellularLocation>
        <location evidence="1">Nucleus</location>
    </subcellularLocation>
</comment>
<dbReference type="Proteomes" id="UP001445335">
    <property type="component" value="Unassembled WGS sequence"/>
</dbReference>
<evidence type="ECO:0000256" key="10">
    <source>
        <dbReference type="PIRSR" id="PIRSR610347-2"/>
    </source>
</evidence>
<gene>
    <name evidence="12" type="ORF">WJX81_007076</name>
</gene>
<dbReference type="GO" id="GO:0003697">
    <property type="term" value="F:single-stranded DNA binding"/>
    <property type="evidence" value="ECO:0007669"/>
    <property type="project" value="TreeGrafter"/>
</dbReference>
<dbReference type="GO" id="GO:0017005">
    <property type="term" value="F:3'-tyrosyl-DNA phosphodiesterase activity"/>
    <property type="evidence" value="ECO:0007669"/>
    <property type="project" value="TreeGrafter"/>
</dbReference>
<evidence type="ECO:0000256" key="6">
    <source>
        <dbReference type="ARBA" id="ARBA00022839"/>
    </source>
</evidence>
<evidence type="ECO:0000256" key="11">
    <source>
        <dbReference type="PIRSR" id="PIRSR610347-3"/>
    </source>
</evidence>
<dbReference type="PANTHER" id="PTHR12415:SF0">
    <property type="entry name" value="TYROSYL-DNA PHOSPHODIESTERASE 1"/>
    <property type="match status" value="1"/>
</dbReference>
<protein>
    <recommendedName>
        <fullName evidence="14">Tyrosyl-DNA phosphodiesterase 1</fullName>
    </recommendedName>
</protein>
<evidence type="ECO:0000256" key="7">
    <source>
        <dbReference type="ARBA" id="ARBA00023204"/>
    </source>
</evidence>
<comment type="similarity">
    <text evidence="2">Belongs to the tyrosyl-DNA phosphodiesterase family.</text>
</comment>
<name>A0AAW1RMB6_9CHLO</name>
<keyword evidence="13" id="KW-1185">Reference proteome</keyword>
<evidence type="ECO:0000256" key="5">
    <source>
        <dbReference type="ARBA" id="ARBA00022801"/>
    </source>
</evidence>
<reference evidence="12 13" key="1">
    <citation type="journal article" date="2024" name="Nat. Commun.">
        <title>Phylogenomics reveals the evolutionary origins of lichenization in chlorophyte algae.</title>
        <authorList>
            <person name="Puginier C."/>
            <person name="Libourel C."/>
            <person name="Otte J."/>
            <person name="Skaloud P."/>
            <person name="Haon M."/>
            <person name="Grisel S."/>
            <person name="Petersen M."/>
            <person name="Berrin J.G."/>
            <person name="Delaux P.M."/>
            <person name="Dal Grande F."/>
            <person name="Keller J."/>
        </authorList>
    </citation>
    <scope>NUCLEOTIDE SEQUENCE [LARGE SCALE GENOMIC DNA]</scope>
    <source>
        <strain evidence="12 13">SAG 245.80</strain>
    </source>
</reference>
<dbReference type="GO" id="GO:0005634">
    <property type="term" value="C:nucleus"/>
    <property type="evidence" value="ECO:0007669"/>
    <property type="project" value="UniProtKB-SubCell"/>
</dbReference>
<organism evidence="12 13">
    <name type="scientific">Elliptochloris bilobata</name>
    <dbReference type="NCBI Taxonomy" id="381761"/>
    <lineage>
        <taxon>Eukaryota</taxon>
        <taxon>Viridiplantae</taxon>
        <taxon>Chlorophyta</taxon>
        <taxon>core chlorophytes</taxon>
        <taxon>Trebouxiophyceae</taxon>
        <taxon>Trebouxiophyceae incertae sedis</taxon>
        <taxon>Elliptochloris clade</taxon>
        <taxon>Elliptochloris</taxon>
    </lineage>
</organism>